<keyword evidence="2" id="KW-1185">Reference proteome</keyword>
<gene>
    <name evidence="1" type="ORF">Rhe02_38210</name>
</gene>
<dbReference type="EMBL" id="BONY01000021">
    <property type="protein sequence ID" value="GIH05754.1"/>
    <property type="molecule type" value="Genomic_DNA"/>
</dbReference>
<proteinExistence type="predicted"/>
<reference evidence="1" key="1">
    <citation type="submission" date="2021-01" db="EMBL/GenBank/DDBJ databases">
        <title>Whole genome shotgun sequence of Rhizocola hellebori NBRC 109834.</title>
        <authorList>
            <person name="Komaki H."/>
            <person name="Tamura T."/>
        </authorList>
    </citation>
    <scope>NUCLEOTIDE SEQUENCE</scope>
    <source>
        <strain evidence="1">NBRC 109834</strain>
    </source>
</reference>
<dbReference type="RefSeq" id="WP_203909594.1">
    <property type="nucleotide sequence ID" value="NZ_BONY01000021.1"/>
</dbReference>
<organism evidence="1 2">
    <name type="scientific">Rhizocola hellebori</name>
    <dbReference type="NCBI Taxonomy" id="1392758"/>
    <lineage>
        <taxon>Bacteria</taxon>
        <taxon>Bacillati</taxon>
        <taxon>Actinomycetota</taxon>
        <taxon>Actinomycetes</taxon>
        <taxon>Micromonosporales</taxon>
        <taxon>Micromonosporaceae</taxon>
        <taxon>Rhizocola</taxon>
    </lineage>
</organism>
<name>A0A8J3VFX1_9ACTN</name>
<accession>A0A8J3VFX1</accession>
<evidence type="ECO:0000313" key="1">
    <source>
        <dbReference type="EMBL" id="GIH05754.1"/>
    </source>
</evidence>
<comment type="caution">
    <text evidence="1">The sequence shown here is derived from an EMBL/GenBank/DDBJ whole genome shotgun (WGS) entry which is preliminary data.</text>
</comment>
<sequence length="352" mass="38041">MSEAIRLSAAVMTHPSRLPAAQALCDLHPELGLRIVVDPLPTGPPSAARAAVRAWAAVDPDATHHLVLQDDVLLGESFAERLLAAIAQRPGDAICLFTEWACTTSYAVRLAAWLGHRWVEVCDPYLPTVASVLPAHVARVAGNLHPVIPQDDVLLSELLQRLDIRAFAVVPNMAQHDTKPSLTGNHSMGLRLAACFSGDTGAFDTPAIDLFPCFSRSYPRPFYLHRSPSGWAPRHPMEVLAERAVDTASLRRLAAQRAAALCATRSELRPDVAAGLWLTAWALGAEVVSLLGDDPVGVCEALDRDTGWLGVTTLARGVFDRYLPAWQLEAAGPFLDEYTAEAFTEGVLKENL</sequence>
<dbReference type="AlphaFoldDB" id="A0A8J3VFX1"/>
<evidence type="ECO:0000313" key="2">
    <source>
        <dbReference type="Proteomes" id="UP000612899"/>
    </source>
</evidence>
<protein>
    <submittedName>
        <fullName evidence="1">Uncharacterized protein</fullName>
    </submittedName>
</protein>
<dbReference type="Proteomes" id="UP000612899">
    <property type="component" value="Unassembled WGS sequence"/>
</dbReference>